<protein>
    <submittedName>
        <fullName evidence="2">Uncharacterized protein</fullName>
    </submittedName>
</protein>
<dbReference type="Proteomes" id="UP001266305">
    <property type="component" value="Unassembled WGS sequence"/>
</dbReference>
<evidence type="ECO:0000313" key="3">
    <source>
        <dbReference type="Proteomes" id="UP001266305"/>
    </source>
</evidence>
<proteinExistence type="predicted"/>
<feature type="non-terminal residue" evidence="2">
    <location>
        <position position="1"/>
    </location>
</feature>
<evidence type="ECO:0000313" key="2">
    <source>
        <dbReference type="EMBL" id="KAK2097573.1"/>
    </source>
</evidence>
<organism evidence="2 3">
    <name type="scientific">Saguinus oedipus</name>
    <name type="common">Cotton-top tamarin</name>
    <name type="synonym">Oedipomidas oedipus</name>
    <dbReference type="NCBI Taxonomy" id="9490"/>
    <lineage>
        <taxon>Eukaryota</taxon>
        <taxon>Metazoa</taxon>
        <taxon>Chordata</taxon>
        <taxon>Craniata</taxon>
        <taxon>Vertebrata</taxon>
        <taxon>Euteleostomi</taxon>
        <taxon>Mammalia</taxon>
        <taxon>Eutheria</taxon>
        <taxon>Euarchontoglires</taxon>
        <taxon>Primates</taxon>
        <taxon>Haplorrhini</taxon>
        <taxon>Platyrrhini</taxon>
        <taxon>Cebidae</taxon>
        <taxon>Callitrichinae</taxon>
        <taxon>Saguinus</taxon>
    </lineage>
</organism>
<name>A0ABQ9UKK8_SAGOE</name>
<reference evidence="2 3" key="1">
    <citation type="submission" date="2023-05" db="EMBL/GenBank/DDBJ databases">
        <title>B98-5 Cell Line De Novo Hybrid Assembly: An Optical Mapping Approach.</title>
        <authorList>
            <person name="Kananen K."/>
            <person name="Auerbach J.A."/>
            <person name="Kautto E."/>
            <person name="Blachly J.S."/>
        </authorList>
    </citation>
    <scope>NUCLEOTIDE SEQUENCE [LARGE SCALE GENOMIC DNA]</scope>
    <source>
        <strain evidence="2">B95-8</strain>
        <tissue evidence="2">Cell line</tissue>
    </source>
</reference>
<feature type="compositionally biased region" description="Acidic residues" evidence="1">
    <location>
        <begin position="119"/>
        <end position="128"/>
    </location>
</feature>
<keyword evidence="3" id="KW-1185">Reference proteome</keyword>
<gene>
    <name evidence="2" type="ORF">P7K49_023024</name>
</gene>
<evidence type="ECO:0000256" key="1">
    <source>
        <dbReference type="SAM" id="MobiDB-lite"/>
    </source>
</evidence>
<feature type="compositionally biased region" description="Gly residues" evidence="1">
    <location>
        <begin position="9"/>
        <end position="20"/>
    </location>
</feature>
<feature type="compositionally biased region" description="Low complexity" evidence="1">
    <location>
        <begin position="87"/>
        <end position="99"/>
    </location>
</feature>
<feature type="region of interest" description="Disordered" evidence="1">
    <location>
        <begin position="1"/>
        <end position="128"/>
    </location>
</feature>
<sequence>SSRPRGEYGDLGGRSLGGGTADFREERRQIKRRWSRMEPWPRHPRRGQQRRSREDPVWALGTNKRHSNLQGAPTRVSRRCPHQPPWGAAGTAPAAATPGRELHCRHRDTDPAGPGPQQLEEEPTATAL</sequence>
<feature type="non-terminal residue" evidence="2">
    <location>
        <position position="128"/>
    </location>
</feature>
<comment type="caution">
    <text evidence="2">The sequence shown here is derived from an EMBL/GenBank/DDBJ whole genome shotgun (WGS) entry which is preliminary data.</text>
</comment>
<dbReference type="EMBL" id="JASSZA010000011">
    <property type="protein sequence ID" value="KAK2097573.1"/>
    <property type="molecule type" value="Genomic_DNA"/>
</dbReference>
<accession>A0ABQ9UKK8</accession>